<evidence type="ECO:0000256" key="6">
    <source>
        <dbReference type="ARBA" id="ARBA00023065"/>
    </source>
</evidence>
<dbReference type="Gene3D" id="1.10.1200.120">
    <property type="entry name" value="Large-conductance mechanosensitive channel, MscL, domain 1"/>
    <property type="match status" value="1"/>
</dbReference>
<evidence type="ECO:0000256" key="2">
    <source>
        <dbReference type="ARBA" id="ARBA00022448"/>
    </source>
</evidence>
<gene>
    <name evidence="11" type="ORF">JYZ213_LOCUS7788</name>
    <name evidence="12" type="ORF">OXD698_LOCUS9817</name>
</gene>
<dbReference type="EMBL" id="CAJOAZ010000506">
    <property type="protein sequence ID" value="CAF3664462.1"/>
    <property type="molecule type" value="Genomic_DNA"/>
</dbReference>
<sequence>MTIICRYCSKFWNEFKTFTLRGNVLDMAVGFIIGTAFANVVKSLVEDILTPPLGLILGGVDLVNLTIIINNFIYIHEPPIIIRYGKFLQATLYLVVIGLVFFLLLRIINDMRDAIHNIKITPETFIELTEHTKVLRKIRDLLSFPIKPDATHQTNDDTSTTRRLVSRPEL</sequence>
<evidence type="ECO:0000313" key="11">
    <source>
        <dbReference type="EMBL" id="CAF0848995.1"/>
    </source>
</evidence>
<evidence type="ECO:0000313" key="12">
    <source>
        <dbReference type="EMBL" id="CAF3664462.1"/>
    </source>
</evidence>
<comment type="caution">
    <text evidence="11">The sequence shown here is derived from an EMBL/GenBank/DDBJ whole genome shotgun (WGS) entry which is preliminary data.</text>
</comment>
<evidence type="ECO:0000256" key="7">
    <source>
        <dbReference type="ARBA" id="ARBA00023136"/>
    </source>
</evidence>
<dbReference type="InterPro" id="IPR001185">
    <property type="entry name" value="MS_channel"/>
</dbReference>
<dbReference type="Proteomes" id="UP000663844">
    <property type="component" value="Unassembled WGS sequence"/>
</dbReference>
<dbReference type="Pfam" id="PF01741">
    <property type="entry name" value="MscL"/>
    <property type="match status" value="1"/>
</dbReference>
<comment type="subcellular location">
    <subcellularLocation>
        <location evidence="1">Membrane</location>
        <topology evidence="1">Multi-pass membrane protein</topology>
    </subcellularLocation>
</comment>
<dbReference type="EMBL" id="CAJNOG010000052">
    <property type="protein sequence ID" value="CAF0848995.1"/>
    <property type="molecule type" value="Genomic_DNA"/>
</dbReference>
<dbReference type="GO" id="GO:0008381">
    <property type="term" value="F:mechanosensitive monoatomic ion channel activity"/>
    <property type="evidence" value="ECO:0007669"/>
    <property type="project" value="InterPro"/>
</dbReference>
<accession>A0A813VW55</accession>
<evidence type="ECO:0000256" key="10">
    <source>
        <dbReference type="SAM" id="Phobius"/>
    </source>
</evidence>
<dbReference type="PANTHER" id="PTHR30266">
    <property type="entry name" value="MECHANOSENSITIVE CHANNEL MSCL"/>
    <property type="match status" value="1"/>
</dbReference>
<dbReference type="SUPFAM" id="SSF81330">
    <property type="entry name" value="Gated mechanosensitive channel"/>
    <property type="match status" value="1"/>
</dbReference>
<feature type="transmembrane region" description="Helical" evidence="10">
    <location>
        <begin position="53"/>
        <end position="75"/>
    </location>
</feature>
<feature type="compositionally biased region" description="Polar residues" evidence="9">
    <location>
        <begin position="151"/>
        <end position="163"/>
    </location>
</feature>
<dbReference type="InterPro" id="IPR036019">
    <property type="entry name" value="MscL_channel"/>
</dbReference>
<dbReference type="GO" id="GO:0016020">
    <property type="term" value="C:membrane"/>
    <property type="evidence" value="ECO:0007669"/>
    <property type="project" value="UniProtKB-SubCell"/>
</dbReference>
<dbReference type="Proteomes" id="UP000663845">
    <property type="component" value="Unassembled WGS sequence"/>
</dbReference>
<dbReference type="AlphaFoldDB" id="A0A813VW55"/>
<reference evidence="11" key="1">
    <citation type="submission" date="2021-02" db="EMBL/GenBank/DDBJ databases">
        <authorList>
            <person name="Nowell W R."/>
        </authorList>
    </citation>
    <scope>NUCLEOTIDE SEQUENCE</scope>
</reference>
<evidence type="ECO:0000256" key="8">
    <source>
        <dbReference type="ARBA" id="ARBA00023303"/>
    </source>
</evidence>
<keyword evidence="3" id="KW-1003">Cell membrane</keyword>
<evidence type="ECO:0000256" key="9">
    <source>
        <dbReference type="SAM" id="MobiDB-lite"/>
    </source>
</evidence>
<feature type="transmembrane region" description="Helical" evidence="10">
    <location>
        <begin position="87"/>
        <end position="108"/>
    </location>
</feature>
<name>A0A813VW55_9BILA</name>
<dbReference type="PRINTS" id="PR01264">
    <property type="entry name" value="MECHCHANNEL"/>
</dbReference>
<dbReference type="InterPro" id="IPR037673">
    <property type="entry name" value="MSC/AndL"/>
</dbReference>
<keyword evidence="7 10" id="KW-0472">Membrane</keyword>
<proteinExistence type="inferred from homology"/>
<evidence type="ECO:0000256" key="5">
    <source>
        <dbReference type="ARBA" id="ARBA00022989"/>
    </source>
</evidence>
<evidence type="ECO:0000256" key="4">
    <source>
        <dbReference type="ARBA" id="ARBA00022692"/>
    </source>
</evidence>
<protein>
    <recommendedName>
        <fullName evidence="14">Large-conductance mechanosensitive channel</fullName>
    </recommendedName>
</protein>
<keyword evidence="8" id="KW-0407">Ion channel</keyword>
<keyword evidence="6" id="KW-0406">Ion transport</keyword>
<keyword evidence="4 10" id="KW-0812">Transmembrane</keyword>
<evidence type="ECO:0000256" key="1">
    <source>
        <dbReference type="ARBA" id="ARBA00004141"/>
    </source>
</evidence>
<dbReference type="PANTHER" id="PTHR30266:SF2">
    <property type="entry name" value="LARGE-CONDUCTANCE MECHANOSENSITIVE CHANNEL"/>
    <property type="match status" value="1"/>
</dbReference>
<evidence type="ECO:0008006" key="14">
    <source>
        <dbReference type="Google" id="ProtNLM"/>
    </source>
</evidence>
<evidence type="ECO:0000313" key="13">
    <source>
        <dbReference type="Proteomes" id="UP000663845"/>
    </source>
</evidence>
<keyword evidence="2" id="KW-0813">Transport</keyword>
<feature type="region of interest" description="Disordered" evidence="9">
    <location>
        <begin position="151"/>
        <end position="170"/>
    </location>
</feature>
<keyword evidence="5 10" id="KW-1133">Transmembrane helix</keyword>
<dbReference type="NCBIfam" id="TIGR00220">
    <property type="entry name" value="mscL"/>
    <property type="match status" value="1"/>
</dbReference>
<evidence type="ECO:0000256" key="3">
    <source>
        <dbReference type="ARBA" id="ARBA00022475"/>
    </source>
</evidence>
<feature type="transmembrane region" description="Helical" evidence="10">
    <location>
        <begin position="20"/>
        <end position="41"/>
    </location>
</feature>
<dbReference type="HAMAP" id="MF_00115">
    <property type="entry name" value="MscL"/>
    <property type="match status" value="1"/>
</dbReference>
<organism evidence="11 13">
    <name type="scientific">Adineta steineri</name>
    <dbReference type="NCBI Taxonomy" id="433720"/>
    <lineage>
        <taxon>Eukaryota</taxon>
        <taxon>Metazoa</taxon>
        <taxon>Spiralia</taxon>
        <taxon>Gnathifera</taxon>
        <taxon>Rotifera</taxon>
        <taxon>Eurotatoria</taxon>
        <taxon>Bdelloidea</taxon>
        <taxon>Adinetida</taxon>
        <taxon>Adinetidae</taxon>
        <taxon>Adineta</taxon>
    </lineage>
</organism>